<organism evidence="2 3">
    <name type="scientific">Mycolicibacterium chitae</name>
    <name type="common">Mycobacterium chitae</name>
    <dbReference type="NCBI Taxonomy" id="1792"/>
    <lineage>
        <taxon>Bacteria</taxon>
        <taxon>Bacillati</taxon>
        <taxon>Actinomycetota</taxon>
        <taxon>Actinomycetes</taxon>
        <taxon>Mycobacteriales</taxon>
        <taxon>Mycobacteriaceae</taxon>
        <taxon>Mycolicibacterium</taxon>
    </lineage>
</organism>
<dbReference type="AlphaFoldDB" id="A0A448I627"/>
<proteinExistence type="predicted"/>
<dbReference type="Pfam" id="PF01774">
    <property type="entry name" value="UreD"/>
    <property type="match status" value="1"/>
</dbReference>
<dbReference type="GO" id="GO:0016151">
    <property type="term" value="F:nickel cation binding"/>
    <property type="evidence" value="ECO:0007669"/>
    <property type="project" value="InterPro"/>
</dbReference>
<sequence length="213" mass="21872">MMDSHILVVARPDRLPHIESRGGIVGRRTGADTVHLVSSAATPLGGDRITVRVVVEAGAVLRLRSVAAAIALPGPATPISHAALELHAEGDLDVDLQPTLVAGGAEHHAALTACVGGTGVLRVRERVQIGRSGERAGYWSSTTRADVSGRPLLRHRVDLGSGAVGDDALGAPRAAISELSYPGGPRHHRHGATVLELAAGGALSTWQGEALPA</sequence>
<evidence type="ECO:0000313" key="3">
    <source>
        <dbReference type="Proteomes" id="UP000282551"/>
    </source>
</evidence>
<gene>
    <name evidence="2" type="ORF">NCTC10485_02272</name>
</gene>
<accession>A0A448I627</accession>
<evidence type="ECO:0000256" key="1">
    <source>
        <dbReference type="ARBA" id="ARBA00023186"/>
    </source>
</evidence>
<reference evidence="2 3" key="1">
    <citation type="submission" date="2018-12" db="EMBL/GenBank/DDBJ databases">
        <authorList>
            <consortium name="Pathogen Informatics"/>
        </authorList>
    </citation>
    <scope>NUCLEOTIDE SEQUENCE [LARGE SCALE GENOMIC DNA]</scope>
    <source>
        <strain evidence="2 3">NCTC10485</strain>
    </source>
</reference>
<keyword evidence="3" id="KW-1185">Reference proteome</keyword>
<dbReference type="InterPro" id="IPR002669">
    <property type="entry name" value="UreD"/>
</dbReference>
<name>A0A448I627_MYCCI</name>
<dbReference type="EMBL" id="LR134355">
    <property type="protein sequence ID" value="VEG47979.1"/>
    <property type="molecule type" value="Genomic_DNA"/>
</dbReference>
<evidence type="ECO:0000313" key="2">
    <source>
        <dbReference type="EMBL" id="VEG47979.1"/>
    </source>
</evidence>
<protein>
    <submittedName>
        <fullName evidence="2">Urease accessory protein UreH</fullName>
    </submittedName>
</protein>
<keyword evidence="1" id="KW-0143">Chaperone</keyword>
<dbReference type="Proteomes" id="UP000282551">
    <property type="component" value="Chromosome"/>
</dbReference>